<dbReference type="PROSITE" id="PS51257">
    <property type="entry name" value="PROKAR_LIPOPROTEIN"/>
    <property type="match status" value="1"/>
</dbReference>
<dbReference type="EMBL" id="JBHMAG010000007">
    <property type="protein sequence ID" value="MFB9751573.1"/>
    <property type="molecule type" value="Genomic_DNA"/>
</dbReference>
<evidence type="ECO:0000256" key="2">
    <source>
        <dbReference type="ARBA" id="ARBA00010742"/>
    </source>
</evidence>
<feature type="domain" description="Solute-binding protein family 3/N-terminal" evidence="6">
    <location>
        <begin position="62"/>
        <end position="281"/>
    </location>
</feature>
<keyword evidence="3 5" id="KW-0732">Signal</keyword>
<evidence type="ECO:0000256" key="3">
    <source>
        <dbReference type="ARBA" id="ARBA00022729"/>
    </source>
</evidence>
<comment type="similarity">
    <text evidence="2">Belongs to the bacterial solute-binding protein SsuA/TauA family.</text>
</comment>
<accession>A0ABV5VTI6</accession>
<proteinExistence type="inferred from homology"/>
<dbReference type="RefSeq" id="WP_344912216.1">
    <property type="nucleotide sequence ID" value="NZ_BAAAYO010000010.1"/>
</dbReference>
<evidence type="ECO:0000256" key="5">
    <source>
        <dbReference type="SAM" id="SignalP"/>
    </source>
</evidence>
<keyword evidence="8" id="KW-1185">Reference proteome</keyword>
<evidence type="ECO:0000259" key="6">
    <source>
        <dbReference type="SMART" id="SM00062"/>
    </source>
</evidence>
<dbReference type="InterPro" id="IPR010068">
    <property type="entry name" value="Peri-bd_TauA"/>
</dbReference>
<dbReference type="PANTHER" id="PTHR30024:SF47">
    <property type="entry name" value="TAURINE-BINDING PERIPLASMIC PROTEIN"/>
    <property type="match status" value="1"/>
</dbReference>
<reference evidence="7 8" key="1">
    <citation type="submission" date="2024-09" db="EMBL/GenBank/DDBJ databases">
        <authorList>
            <person name="Sun Q."/>
            <person name="Mori K."/>
        </authorList>
    </citation>
    <scope>NUCLEOTIDE SEQUENCE [LARGE SCALE GENOMIC DNA]</scope>
    <source>
        <strain evidence="7 8">JCM 12520</strain>
    </source>
</reference>
<dbReference type="PANTHER" id="PTHR30024">
    <property type="entry name" value="ALIPHATIC SULFONATES-BINDING PROTEIN-RELATED"/>
    <property type="match status" value="1"/>
</dbReference>
<evidence type="ECO:0000313" key="8">
    <source>
        <dbReference type="Proteomes" id="UP001589619"/>
    </source>
</evidence>
<gene>
    <name evidence="7" type="ORF">ACFFNY_08320</name>
</gene>
<sequence>MALLTKRFGLTVLASFILILVMAACGAKTPEPAKTAGAPAATTQPSGASGTGGGAKEELPKEVRIGFQVIPNAELLTKALGLAEKKFPNTTIKWVQFDSGRDVNTAIASGSIDLGLAGSVPVATGLANKLPYQVYYLHDIIGDNEALAVRKSSGVQSVKDLKGKKVAVPFGSTTHFSLLSALKNEGVDPAGVTVLDMQPNDILAAWQRKDIDGAFVWQPTLAKLVALDGQIVTTAKKLSEKGIVTADVGIVRKAFADQYPAFLKQYVTVLDDAVKQYRSKPADAAKALAPILSTTEADSLSQMNELVWLLSSEQRDAKYLGAPGKIGDFAKVLKETGDFLVTQKSIPAAPDLAAFQSGVRPDAVQP</sequence>
<dbReference type="SUPFAM" id="SSF53850">
    <property type="entry name" value="Periplasmic binding protein-like II"/>
    <property type="match status" value="1"/>
</dbReference>
<feature type="compositionally biased region" description="Low complexity" evidence="4">
    <location>
        <begin position="32"/>
        <end position="48"/>
    </location>
</feature>
<comment type="caution">
    <text evidence="7">The sequence shown here is derived from an EMBL/GenBank/DDBJ whole genome shotgun (WGS) entry which is preliminary data.</text>
</comment>
<feature type="region of interest" description="Disordered" evidence="4">
    <location>
        <begin position="32"/>
        <end position="56"/>
    </location>
</feature>
<evidence type="ECO:0000313" key="7">
    <source>
        <dbReference type="EMBL" id="MFB9751573.1"/>
    </source>
</evidence>
<feature type="chain" id="PRO_5046830219" evidence="5">
    <location>
        <begin position="24"/>
        <end position="366"/>
    </location>
</feature>
<dbReference type="CDD" id="cd13560">
    <property type="entry name" value="PBP2_taurine"/>
    <property type="match status" value="1"/>
</dbReference>
<dbReference type="InterPro" id="IPR001638">
    <property type="entry name" value="Solute-binding_3/MltF_N"/>
</dbReference>
<organism evidence="7 8">
    <name type="scientific">Paenibacillus hodogayensis</name>
    <dbReference type="NCBI Taxonomy" id="279208"/>
    <lineage>
        <taxon>Bacteria</taxon>
        <taxon>Bacillati</taxon>
        <taxon>Bacillota</taxon>
        <taxon>Bacilli</taxon>
        <taxon>Bacillales</taxon>
        <taxon>Paenibacillaceae</taxon>
        <taxon>Paenibacillus</taxon>
    </lineage>
</organism>
<dbReference type="SMART" id="SM00062">
    <property type="entry name" value="PBPb"/>
    <property type="match status" value="1"/>
</dbReference>
<dbReference type="Gene3D" id="3.40.190.10">
    <property type="entry name" value="Periplasmic binding protein-like II"/>
    <property type="match status" value="2"/>
</dbReference>
<dbReference type="Pfam" id="PF04069">
    <property type="entry name" value="OpuAC"/>
    <property type="match status" value="1"/>
</dbReference>
<comment type="subcellular location">
    <subcellularLocation>
        <location evidence="1">Periplasm</location>
    </subcellularLocation>
</comment>
<evidence type="ECO:0000256" key="4">
    <source>
        <dbReference type="SAM" id="MobiDB-lite"/>
    </source>
</evidence>
<dbReference type="Proteomes" id="UP001589619">
    <property type="component" value="Unassembled WGS sequence"/>
</dbReference>
<feature type="signal peptide" evidence="5">
    <location>
        <begin position="1"/>
        <end position="23"/>
    </location>
</feature>
<evidence type="ECO:0000256" key="1">
    <source>
        <dbReference type="ARBA" id="ARBA00004418"/>
    </source>
</evidence>
<protein>
    <submittedName>
        <fullName evidence="7">Glycine betaine ABC transporter substrate-binding protein</fullName>
    </submittedName>
</protein>
<dbReference type="InterPro" id="IPR007210">
    <property type="entry name" value="ABC_Gly_betaine_transp_sub-bd"/>
</dbReference>
<name>A0ABV5VTI6_9BACL</name>